<sequence length="294" mass="32393">MMVKLRTALARARLGLPPLHAQVAFFRLPEIEVPVRSAVSVAPGIPTLLLAAERAWAPRRAGGEDVQFVARNEELDFALGHLPTYRFKAHRSTVARPCFFWSEVNGRRVWAESTNQDDLQHGCEVDPAVEAYCEEPVRMRVRLPDRWTPYPADTLVRVGGELWFLEAKPARVLVEKPQVAERLEAIGTALSAAGYGFAVVTEREFREPVRRANVSRIYAETHRPISPAIVGEVLRAVREGANAVGKVQVRTGAELPDLCAMARRWLIGLGIDGVPLGNGTPVSLRASRSAGSPR</sequence>
<dbReference type="RefSeq" id="WP_252952397.1">
    <property type="nucleotide sequence ID" value="NZ_JAFIRR010000033.1"/>
</dbReference>
<dbReference type="EMBL" id="JAFIRR010000033">
    <property type="protein sequence ID" value="MCO6415793.1"/>
    <property type="molecule type" value="Genomic_DNA"/>
</dbReference>
<accession>A0ABT1D1J7</accession>
<proteinExistence type="predicted"/>
<name>A0ABT1D1J7_9PROT</name>
<evidence type="ECO:0000313" key="2">
    <source>
        <dbReference type="Proteomes" id="UP001523392"/>
    </source>
</evidence>
<evidence type="ECO:0000313" key="1">
    <source>
        <dbReference type="EMBL" id="MCO6415793.1"/>
    </source>
</evidence>
<dbReference type="Proteomes" id="UP001523392">
    <property type="component" value="Unassembled WGS sequence"/>
</dbReference>
<keyword evidence="2" id="KW-1185">Reference proteome</keyword>
<protein>
    <recommendedName>
        <fullName evidence="3">TnsA endonuclease N-terminal domain-containing protein</fullName>
    </recommendedName>
</protein>
<gene>
    <name evidence="1" type="ORF">JYK14_06315</name>
</gene>
<reference evidence="1 2" key="1">
    <citation type="submission" date="2021-12" db="EMBL/GenBank/DDBJ databases">
        <title>Siccirubricoccus leaddurans sp. nov., a high concentration Zn2+ tolerance bacterium.</title>
        <authorList>
            <person name="Cao Y."/>
        </authorList>
    </citation>
    <scope>NUCLEOTIDE SEQUENCE [LARGE SCALE GENOMIC DNA]</scope>
    <source>
        <strain evidence="1 2">KC 17139</strain>
    </source>
</reference>
<comment type="caution">
    <text evidence="1">The sequence shown here is derived from an EMBL/GenBank/DDBJ whole genome shotgun (WGS) entry which is preliminary data.</text>
</comment>
<evidence type="ECO:0008006" key="3">
    <source>
        <dbReference type="Google" id="ProtNLM"/>
    </source>
</evidence>
<organism evidence="1 2">
    <name type="scientific">Siccirubricoccus soli</name>
    <dbReference type="NCBI Taxonomy" id="2899147"/>
    <lineage>
        <taxon>Bacteria</taxon>
        <taxon>Pseudomonadati</taxon>
        <taxon>Pseudomonadota</taxon>
        <taxon>Alphaproteobacteria</taxon>
        <taxon>Acetobacterales</taxon>
        <taxon>Roseomonadaceae</taxon>
        <taxon>Siccirubricoccus</taxon>
    </lineage>
</organism>